<feature type="transmembrane region" description="Helical" evidence="6">
    <location>
        <begin position="224"/>
        <end position="241"/>
    </location>
</feature>
<evidence type="ECO:0000259" key="7">
    <source>
        <dbReference type="PROSITE" id="PS50850"/>
    </source>
</evidence>
<feature type="compositionally biased region" description="Polar residues" evidence="5">
    <location>
        <begin position="118"/>
        <end position="133"/>
    </location>
</feature>
<feature type="transmembrane region" description="Helical" evidence="6">
    <location>
        <begin position="528"/>
        <end position="549"/>
    </location>
</feature>
<feature type="compositionally biased region" description="Basic and acidic residues" evidence="5">
    <location>
        <begin position="48"/>
        <end position="62"/>
    </location>
</feature>
<comment type="caution">
    <text evidence="8">The sequence shown here is derived from an EMBL/GenBank/DDBJ whole genome shotgun (WGS) entry which is preliminary data.</text>
</comment>
<feature type="compositionally biased region" description="Acidic residues" evidence="5">
    <location>
        <begin position="107"/>
        <end position="117"/>
    </location>
</feature>
<proteinExistence type="predicted"/>
<feature type="transmembrane region" description="Helical" evidence="6">
    <location>
        <begin position="458"/>
        <end position="481"/>
    </location>
</feature>
<dbReference type="InterPro" id="IPR020846">
    <property type="entry name" value="MFS_dom"/>
</dbReference>
<gene>
    <name evidence="8" type="ORF">PRZ48_004458</name>
</gene>
<dbReference type="PANTHER" id="PTHR23502:SF47">
    <property type="entry name" value="MAJOR FACILITATOR SUPERFAMILY (MFS) PROFILE DOMAIN-CONTAINING PROTEIN-RELATED"/>
    <property type="match status" value="1"/>
</dbReference>
<evidence type="ECO:0000256" key="2">
    <source>
        <dbReference type="ARBA" id="ARBA00022692"/>
    </source>
</evidence>
<dbReference type="InterPro" id="IPR036259">
    <property type="entry name" value="MFS_trans_sf"/>
</dbReference>
<evidence type="ECO:0000256" key="3">
    <source>
        <dbReference type="ARBA" id="ARBA00022989"/>
    </source>
</evidence>
<feature type="transmembrane region" description="Helical" evidence="6">
    <location>
        <begin position="561"/>
        <end position="588"/>
    </location>
</feature>
<evidence type="ECO:0000256" key="6">
    <source>
        <dbReference type="SAM" id="Phobius"/>
    </source>
</evidence>
<dbReference type="CDD" id="cd17323">
    <property type="entry name" value="MFS_Tpo1_MDR_like"/>
    <property type="match status" value="1"/>
</dbReference>
<dbReference type="InterPro" id="IPR011701">
    <property type="entry name" value="MFS"/>
</dbReference>
<evidence type="ECO:0000313" key="9">
    <source>
        <dbReference type="Proteomes" id="UP001305779"/>
    </source>
</evidence>
<keyword evidence="3 6" id="KW-1133">Transmembrane helix</keyword>
<evidence type="ECO:0000313" key="8">
    <source>
        <dbReference type="EMBL" id="KAK4503543.1"/>
    </source>
</evidence>
<reference evidence="8 9" key="1">
    <citation type="journal article" date="2023" name="G3 (Bethesda)">
        <title>A chromosome-level genome assembly of Zasmidium syzygii isolated from banana leaves.</title>
        <authorList>
            <person name="van Westerhoven A.C."/>
            <person name="Mehrabi R."/>
            <person name="Talebi R."/>
            <person name="Steentjes M.B.F."/>
            <person name="Corcolon B."/>
            <person name="Chong P.A."/>
            <person name="Kema G.H.J."/>
            <person name="Seidl M.F."/>
        </authorList>
    </citation>
    <scope>NUCLEOTIDE SEQUENCE [LARGE SCALE GENOMIC DNA]</scope>
    <source>
        <strain evidence="8 9">P124</strain>
    </source>
</reference>
<dbReference type="SUPFAM" id="SSF103473">
    <property type="entry name" value="MFS general substrate transporter"/>
    <property type="match status" value="1"/>
</dbReference>
<protein>
    <recommendedName>
        <fullName evidence="7">Major facilitator superfamily (MFS) profile domain-containing protein</fullName>
    </recommendedName>
</protein>
<dbReference type="Proteomes" id="UP001305779">
    <property type="component" value="Unassembled WGS sequence"/>
</dbReference>
<evidence type="ECO:0000256" key="5">
    <source>
        <dbReference type="SAM" id="MobiDB-lite"/>
    </source>
</evidence>
<name>A0ABR0ERS1_ZASCE</name>
<feature type="transmembrane region" description="Helical" evidence="6">
    <location>
        <begin position="253"/>
        <end position="272"/>
    </location>
</feature>
<dbReference type="PROSITE" id="PS50850">
    <property type="entry name" value="MFS"/>
    <property type="match status" value="1"/>
</dbReference>
<dbReference type="EMBL" id="JAXOVC010000003">
    <property type="protein sequence ID" value="KAK4503543.1"/>
    <property type="molecule type" value="Genomic_DNA"/>
</dbReference>
<feature type="transmembrane region" description="Helical" evidence="6">
    <location>
        <begin position="346"/>
        <end position="363"/>
    </location>
</feature>
<keyword evidence="2 6" id="KW-0812">Transmembrane</keyword>
<dbReference type="PANTHER" id="PTHR23502">
    <property type="entry name" value="MAJOR FACILITATOR SUPERFAMILY"/>
    <property type="match status" value="1"/>
</dbReference>
<evidence type="ECO:0000256" key="1">
    <source>
        <dbReference type="ARBA" id="ARBA00004141"/>
    </source>
</evidence>
<feature type="compositionally biased region" description="Basic and acidic residues" evidence="5">
    <location>
        <begin position="80"/>
        <end position="106"/>
    </location>
</feature>
<dbReference type="Gene3D" id="1.20.1250.20">
    <property type="entry name" value="MFS general substrate transporter like domains"/>
    <property type="match status" value="1"/>
</dbReference>
<organism evidence="8 9">
    <name type="scientific">Zasmidium cellare</name>
    <name type="common">Wine cellar mold</name>
    <name type="synonym">Racodium cellare</name>
    <dbReference type="NCBI Taxonomy" id="395010"/>
    <lineage>
        <taxon>Eukaryota</taxon>
        <taxon>Fungi</taxon>
        <taxon>Dikarya</taxon>
        <taxon>Ascomycota</taxon>
        <taxon>Pezizomycotina</taxon>
        <taxon>Dothideomycetes</taxon>
        <taxon>Dothideomycetidae</taxon>
        <taxon>Mycosphaerellales</taxon>
        <taxon>Mycosphaerellaceae</taxon>
        <taxon>Zasmidium</taxon>
    </lineage>
</organism>
<feature type="domain" description="Major facilitator superfamily (MFS) profile" evidence="7">
    <location>
        <begin position="187"/>
        <end position="620"/>
    </location>
</feature>
<feature type="region of interest" description="Disordered" evidence="5">
    <location>
        <begin position="21"/>
        <end position="133"/>
    </location>
</feature>
<feature type="transmembrane region" description="Helical" evidence="6">
    <location>
        <begin position="185"/>
        <end position="204"/>
    </location>
</feature>
<keyword evidence="4 6" id="KW-0472">Membrane</keyword>
<evidence type="ECO:0000256" key="4">
    <source>
        <dbReference type="ARBA" id="ARBA00023136"/>
    </source>
</evidence>
<dbReference type="Pfam" id="PF07690">
    <property type="entry name" value="MFS_1"/>
    <property type="match status" value="1"/>
</dbReference>
<feature type="transmembrane region" description="Helical" evidence="6">
    <location>
        <begin position="419"/>
        <end position="438"/>
    </location>
</feature>
<feature type="transmembrane region" description="Helical" evidence="6">
    <location>
        <begin position="502"/>
        <end position="522"/>
    </location>
</feature>
<comment type="subcellular location">
    <subcellularLocation>
        <location evidence="1">Membrane</location>
        <topology evidence="1">Multi-pass membrane protein</topology>
    </subcellularLocation>
</comment>
<feature type="transmembrane region" description="Helical" evidence="6">
    <location>
        <begin position="594"/>
        <end position="616"/>
    </location>
</feature>
<sequence>MQSFLQYRRLRATVEAQLERDQARAEAFRTQPRQKPSRRRSKASISSDESKQDLEKGVDHGDFANQNQSASAPVDLNASSEKEQQDEMAAENRRFEEPAEETPKAEDGDDSGDDEVNNNDLSANRTISRTTTQMSAGNALGTILTGVEVRRRTTREGGDGNVFVVNYEGPDDPNDPHNWPRAKRLFCTFLIAAIALVVGMASAIDSVAIPQASKEFGVSEVVESMATGLFLIGFGFGALFAGPFSETVGRNPVYIITMIIYMCFILGAALSPNIGAQLAFRFLAGFFGSTPLVCAGGSISDLWSPLERVYAFPMFANAGFLGPSLGPIIGGYIAQSHQLSWRWTEWITLIFSGLILGVVVLFLPETYPQILLKWKAEHLRTITQDQRYRAFIEIREETLLHRLTHSLYRPFILTSREPIIMIFALYLTVIYIILFTFLDGYTYIFQETYGISQGLTGICFAGIIVGLFGASAIVPLIYKWAKRDIKKIQEEGGTRLPPEFRLWYAMLGGAFAVPISLFWMGWTAYPSISIWSPLLASVLFGYGILCIFITSYQYIIDSYEVYAASALSSITLIRYVAAGGMTIVGIPFYENMGVHYTLTILACLSIPLVPAPYILYKYGPWIRSKSKYAVNSTTGK</sequence>
<accession>A0ABR0ERS1</accession>
<feature type="transmembrane region" description="Helical" evidence="6">
    <location>
        <begin position="278"/>
        <end position="297"/>
    </location>
</feature>
<feature type="transmembrane region" description="Helical" evidence="6">
    <location>
        <begin position="309"/>
        <end position="334"/>
    </location>
</feature>
<keyword evidence="9" id="KW-1185">Reference proteome</keyword>